<reference evidence="1 2" key="1">
    <citation type="submission" date="2018-11" db="EMBL/GenBank/DDBJ databases">
        <authorList>
            <consortium name="Pathogen Informatics"/>
        </authorList>
    </citation>
    <scope>NUCLEOTIDE SEQUENCE [LARGE SCALE GENOMIC DNA]</scope>
    <source>
        <strain evidence="1 2">NST_G2</strain>
    </source>
</reference>
<organism evidence="1 2">
    <name type="scientific">Schistocephalus solidus</name>
    <name type="common">Tapeworm</name>
    <dbReference type="NCBI Taxonomy" id="70667"/>
    <lineage>
        <taxon>Eukaryota</taxon>
        <taxon>Metazoa</taxon>
        <taxon>Spiralia</taxon>
        <taxon>Lophotrochozoa</taxon>
        <taxon>Platyhelminthes</taxon>
        <taxon>Cestoda</taxon>
        <taxon>Eucestoda</taxon>
        <taxon>Diphyllobothriidea</taxon>
        <taxon>Diphyllobothriidae</taxon>
        <taxon>Schistocephalus</taxon>
    </lineage>
</organism>
<evidence type="ECO:0000313" key="2">
    <source>
        <dbReference type="Proteomes" id="UP000275846"/>
    </source>
</evidence>
<dbReference type="EMBL" id="UYSU01004921">
    <property type="protein sequence ID" value="VDL88036.1"/>
    <property type="molecule type" value="Genomic_DNA"/>
</dbReference>
<keyword evidence="2" id="KW-1185">Reference proteome</keyword>
<proteinExistence type="predicted"/>
<dbReference type="AlphaFoldDB" id="A0A3P7C1S3"/>
<dbReference type="OrthoDB" id="276721at2759"/>
<dbReference type="Proteomes" id="UP000275846">
    <property type="component" value="Unassembled WGS sequence"/>
</dbReference>
<evidence type="ECO:0000313" key="1">
    <source>
        <dbReference type="EMBL" id="VDL88036.1"/>
    </source>
</evidence>
<accession>A0A3P7C1S3</accession>
<gene>
    <name evidence="1" type="ORF">SSLN_LOCUS1651</name>
</gene>
<name>A0A3P7C1S3_SCHSO</name>
<protein>
    <submittedName>
        <fullName evidence="1">Uncharacterized protein</fullName>
    </submittedName>
</protein>
<sequence>MTRLCRDWEAAAFVPDSRTVHSIRVRIGMFLSSDRVIHVLASILS</sequence>